<dbReference type="InterPro" id="IPR036676">
    <property type="entry name" value="PurM-like_C_sf"/>
</dbReference>
<dbReference type="PANTHER" id="PTHR10256">
    <property type="entry name" value="SELENIDE, WATER DIKINASE"/>
    <property type="match status" value="1"/>
</dbReference>
<dbReference type="GO" id="GO:0005524">
    <property type="term" value="F:ATP binding"/>
    <property type="evidence" value="ECO:0007669"/>
    <property type="project" value="UniProtKB-UniRule"/>
</dbReference>
<keyword evidence="4 9" id="KW-0547">Nucleotide-binding</keyword>
<feature type="binding site" evidence="9">
    <location>
        <begin position="109"/>
        <end position="111"/>
    </location>
    <ligand>
        <name>ATP</name>
        <dbReference type="ChEBI" id="CHEBI:30616"/>
        <note>ligand shared between dimeric partners</note>
    </ligand>
</feature>
<dbReference type="EC" id="2.7.9.3" evidence="9"/>
<dbReference type="NCBIfam" id="TIGR00476">
    <property type="entry name" value="selD"/>
    <property type="match status" value="1"/>
</dbReference>
<dbReference type="GO" id="GO:0005737">
    <property type="term" value="C:cytoplasm"/>
    <property type="evidence" value="ECO:0007669"/>
    <property type="project" value="TreeGrafter"/>
</dbReference>
<dbReference type="PANTHER" id="PTHR10256:SF0">
    <property type="entry name" value="INACTIVE SELENIDE, WATER DIKINASE-LIKE PROTEIN-RELATED"/>
    <property type="match status" value="1"/>
</dbReference>
<evidence type="ECO:0000256" key="4">
    <source>
        <dbReference type="ARBA" id="ARBA00022741"/>
    </source>
</evidence>
<evidence type="ECO:0000313" key="13">
    <source>
        <dbReference type="Proteomes" id="UP000198744"/>
    </source>
</evidence>
<evidence type="ECO:0000256" key="5">
    <source>
        <dbReference type="ARBA" id="ARBA00022777"/>
    </source>
</evidence>
<keyword evidence="3 9" id="KW-0479">Metal-binding</keyword>
<proteinExistence type="inferred from homology"/>
<dbReference type="GO" id="GO:0004756">
    <property type="term" value="F:selenide, water dikinase activity"/>
    <property type="evidence" value="ECO:0007669"/>
    <property type="project" value="UniProtKB-UniRule"/>
</dbReference>
<dbReference type="PIRSF" id="PIRSF036407">
    <property type="entry name" value="Selenphspht_syn"/>
    <property type="match status" value="1"/>
</dbReference>
<feature type="binding site" evidence="9">
    <location>
        <position position="21"/>
    </location>
    <ligand>
        <name>Mg(2+)</name>
        <dbReference type="ChEBI" id="CHEBI:18420"/>
    </ligand>
</feature>
<evidence type="ECO:0000256" key="3">
    <source>
        <dbReference type="ARBA" id="ARBA00022723"/>
    </source>
</evidence>
<protein>
    <recommendedName>
        <fullName evidence="9">Selenide, water dikinase</fullName>
        <ecNumber evidence="9">2.7.9.3</ecNumber>
    </recommendedName>
    <alternativeName>
        <fullName evidence="9">Selenium donor protein</fullName>
    </alternativeName>
    <alternativeName>
        <fullName evidence="9">Selenophosphate synthase</fullName>
    </alternativeName>
</protein>
<feature type="binding site" evidence="9">
    <location>
        <position position="61"/>
    </location>
    <ligand>
        <name>Mg(2+)</name>
        <dbReference type="ChEBI" id="CHEBI:18420"/>
    </ligand>
</feature>
<organism evidence="12 13">
    <name type="scientific">Syntrophus gentianae</name>
    <dbReference type="NCBI Taxonomy" id="43775"/>
    <lineage>
        <taxon>Bacteria</taxon>
        <taxon>Pseudomonadati</taxon>
        <taxon>Thermodesulfobacteriota</taxon>
        <taxon>Syntrophia</taxon>
        <taxon>Syntrophales</taxon>
        <taxon>Syntrophaceae</taxon>
        <taxon>Syntrophus</taxon>
    </lineage>
</organism>
<evidence type="ECO:0000313" key="12">
    <source>
        <dbReference type="EMBL" id="SEM07226.1"/>
    </source>
</evidence>
<dbReference type="Gene3D" id="3.30.1330.10">
    <property type="entry name" value="PurM-like, N-terminal domain"/>
    <property type="match status" value="1"/>
</dbReference>
<dbReference type="InterPro" id="IPR023061">
    <property type="entry name" value="SelD_I"/>
</dbReference>
<keyword evidence="13" id="KW-1185">Reference proteome</keyword>
<sequence>MCDLPLISDPNLIVGMEHGEDAGVYKIREDLALIQTLDFFTPIVDDPYSFGQIAVTNSLSDVYAMGGIPLTAMNIVCFPIKTMDISILRQILLGGLDKMREAGVVLVGGHSVEDKELKYGLSVTGTVHPDKVLLNTGARPGDLLILTKPLGTGIVSTATKAGIAPEALIAKSVAAMAALNKTAGEIVQATPSVHACTDITGFGLLGHIAEMIEGQDVGILIFSGRVPFFPEVRELAEMGILPEGLYRNKTFRMPLIDLSPTCPEWRSDIFFDPQTSGGLFFALAADQAEACLARLHTAGVVEAAIVGEVLSSPPGRIFVE</sequence>
<comment type="function">
    <text evidence="9">Synthesizes selenophosphate from selenide and ATP.</text>
</comment>
<dbReference type="AlphaFoldDB" id="A0A1H7VD91"/>
<dbReference type="Pfam" id="PF00586">
    <property type="entry name" value="AIRS"/>
    <property type="match status" value="1"/>
</dbReference>
<dbReference type="GO" id="GO:0016260">
    <property type="term" value="P:selenocysteine biosynthetic process"/>
    <property type="evidence" value="ECO:0007669"/>
    <property type="project" value="InterPro"/>
</dbReference>
<dbReference type="InterPro" id="IPR016188">
    <property type="entry name" value="PurM-like_N"/>
</dbReference>
<keyword evidence="8 9" id="KW-0711">Selenium</keyword>
<evidence type="ECO:0000256" key="2">
    <source>
        <dbReference type="ARBA" id="ARBA00022679"/>
    </source>
</evidence>
<feature type="binding site" evidence="9">
    <location>
        <position position="198"/>
    </location>
    <ligand>
        <name>Mg(2+)</name>
        <dbReference type="ChEBI" id="CHEBI:18420"/>
    </ligand>
</feature>
<feature type="domain" description="PurM-like C-terminal" evidence="11">
    <location>
        <begin position="139"/>
        <end position="318"/>
    </location>
</feature>
<name>A0A1H7VD91_9BACT</name>
<evidence type="ECO:0000256" key="1">
    <source>
        <dbReference type="ARBA" id="ARBA00008026"/>
    </source>
</evidence>
<evidence type="ECO:0000256" key="6">
    <source>
        <dbReference type="ARBA" id="ARBA00022840"/>
    </source>
</evidence>
<reference evidence="12 13" key="1">
    <citation type="submission" date="2016-10" db="EMBL/GenBank/DDBJ databases">
        <authorList>
            <person name="de Groot N.N."/>
        </authorList>
    </citation>
    <scope>NUCLEOTIDE SEQUENCE [LARGE SCALE GENOMIC DNA]</scope>
    <source>
        <strain evidence="12 13">DSM 8423</strain>
    </source>
</reference>
<comment type="cofactor">
    <cofactor evidence="9">
        <name>Mg(2+)</name>
        <dbReference type="ChEBI" id="CHEBI:18420"/>
    </cofactor>
    <text evidence="9">Binds 1 Mg(2+) ion per monomer.</text>
</comment>
<keyword evidence="7 9" id="KW-0460">Magnesium</keyword>
<dbReference type="Proteomes" id="UP000198744">
    <property type="component" value="Unassembled WGS sequence"/>
</dbReference>
<accession>A0A1H7VD91</accession>
<dbReference type="STRING" id="43775.SAMN04489760_103189"/>
<dbReference type="SUPFAM" id="SSF55326">
    <property type="entry name" value="PurM N-terminal domain-like"/>
    <property type="match status" value="1"/>
</dbReference>
<comment type="similarity">
    <text evidence="1 9">Belongs to the selenophosphate synthase 1 family. Class I subfamily.</text>
</comment>
<dbReference type="Gene3D" id="3.90.650.10">
    <property type="entry name" value="PurM-like C-terminal domain"/>
    <property type="match status" value="1"/>
</dbReference>
<evidence type="ECO:0000256" key="9">
    <source>
        <dbReference type="HAMAP-Rule" id="MF_00625"/>
    </source>
</evidence>
<evidence type="ECO:0000259" key="10">
    <source>
        <dbReference type="Pfam" id="PF00586"/>
    </source>
</evidence>
<keyword evidence="6 9" id="KW-0067">ATP-binding</keyword>
<evidence type="ECO:0000256" key="8">
    <source>
        <dbReference type="ARBA" id="ARBA00023266"/>
    </source>
</evidence>
<dbReference type="InterPro" id="IPR004536">
    <property type="entry name" value="SPS/SelD"/>
</dbReference>
<dbReference type="InterPro" id="IPR036921">
    <property type="entry name" value="PurM-like_N_sf"/>
</dbReference>
<comment type="caution">
    <text evidence="9">Lacks conserved residue(s) required for the propagation of feature annotation.</text>
</comment>
<dbReference type="Pfam" id="PF02769">
    <property type="entry name" value="AIRS_C"/>
    <property type="match status" value="1"/>
</dbReference>
<dbReference type="EMBL" id="FOBS01000003">
    <property type="protein sequence ID" value="SEM07226.1"/>
    <property type="molecule type" value="Genomic_DNA"/>
</dbReference>
<dbReference type="GO" id="GO:0000287">
    <property type="term" value="F:magnesium ion binding"/>
    <property type="evidence" value="ECO:0007669"/>
    <property type="project" value="UniProtKB-UniRule"/>
</dbReference>
<evidence type="ECO:0000256" key="7">
    <source>
        <dbReference type="ARBA" id="ARBA00022842"/>
    </source>
</evidence>
<dbReference type="HAMAP" id="MF_00625">
    <property type="entry name" value="SelD"/>
    <property type="match status" value="1"/>
</dbReference>
<keyword evidence="5 9" id="KW-0418">Kinase</keyword>
<feature type="binding site" description="in other chain" evidence="9">
    <location>
        <position position="61"/>
    </location>
    <ligand>
        <name>ATP</name>
        <dbReference type="ChEBI" id="CHEBI:30616"/>
        <note>ligand shared between dimeric partners</note>
    </ligand>
</feature>
<comment type="catalytic activity">
    <reaction evidence="9">
        <text>hydrogenselenide + ATP + H2O = selenophosphate + AMP + phosphate + 2 H(+)</text>
        <dbReference type="Rhea" id="RHEA:18737"/>
        <dbReference type="ChEBI" id="CHEBI:15377"/>
        <dbReference type="ChEBI" id="CHEBI:15378"/>
        <dbReference type="ChEBI" id="CHEBI:16144"/>
        <dbReference type="ChEBI" id="CHEBI:29317"/>
        <dbReference type="ChEBI" id="CHEBI:30616"/>
        <dbReference type="ChEBI" id="CHEBI:43474"/>
        <dbReference type="ChEBI" id="CHEBI:456215"/>
        <dbReference type="EC" id="2.7.9.3"/>
    </reaction>
</comment>
<feature type="binding site" description="in other chain" evidence="9">
    <location>
        <begin position="18"/>
        <end position="20"/>
    </location>
    <ligand>
        <name>ATP</name>
        <dbReference type="ChEBI" id="CHEBI:30616"/>
        <note>ligand shared between dimeric partners</note>
    </ligand>
</feature>
<gene>
    <name evidence="9" type="primary">selD</name>
    <name evidence="12" type="ORF">SAMN04489760_103189</name>
</gene>
<feature type="binding site" description="in other chain" evidence="9">
    <location>
        <position position="38"/>
    </location>
    <ligand>
        <name>ATP</name>
        <dbReference type="ChEBI" id="CHEBI:30616"/>
        <note>ligand shared between dimeric partners</note>
    </ligand>
</feature>
<evidence type="ECO:0000259" key="11">
    <source>
        <dbReference type="Pfam" id="PF02769"/>
    </source>
</evidence>
<comment type="subunit">
    <text evidence="9">Homodimer.</text>
</comment>
<feature type="domain" description="PurM-like N-terminal" evidence="10">
    <location>
        <begin position="19"/>
        <end position="127"/>
    </location>
</feature>
<dbReference type="SUPFAM" id="SSF56042">
    <property type="entry name" value="PurM C-terminal domain-like"/>
    <property type="match status" value="1"/>
</dbReference>
<dbReference type="InterPro" id="IPR010918">
    <property type="entry name" value="PurM-like_C_dom"/>
</dbReference>
<keyword evidence="2 9" id="KW-0808">Transferase</keyword>
<dbReference type="CDD" id="cd02195">
    <property type="entry name" value="SelD"/>
    <property type="match status" value="1"/>
</dbReference>